<dbReference type="GO" id="GO:0016020">
    <property type="term" value="C:membrane"/>
    <property type="evidence" value="ECO:0007669"/>
    <property type="project" value="UniProtKB-SubCell"/>
</dbReference>
<gene>
    <name evidence="6" type="ORF">CAMP_LOCUS6441</name>
</gene>
<comment type="caution">
    <text evidence="6">The sequence shown here is derived from an EMBL/GenBank/DDBJ whole genome shotgun (WGS) entry which is preliminary data.</text>
</comment>
<keyword evidence="4" id="KW-0472">Membrane</keyword>
<dbReference type="OrthoDB" id="444255at2759"/>
<dbReference type="Proteomes" id="UP001152747">
    <property type="component" value="Unassembled WGS sequence"/>
</dbReference>
<feature type="domain" description="W02B3.4-like N-terminal" evidence="5">
    <location>
        <begin position="52"/>
        <end position="156"/>
    </location>
</feature>
<evidence type="ECO:0000313" key="6">
    <source>
        <dbReference type="EMBL" id="CAI5443804.1"/>
    </source>
</evidence>
<proteinExistence type="predicted"/>
<evidence type="ECO:0000256" key="3">
    <source>
        <dbReference type="ARBA" id="ARBA00022989"/>
    </source>
</evidence>
<organism evidence="6 7">
    <name type="scientific">Caenorhabditis angaria</name>
    <dbReference type="NCBI Taxonomy" id="860376"/>
    <lineage>
        <taxon>Eukaryota</taxon>
        <taxon>Metazoa</taxon>
        <taxon>Ecdysozoa</taxon>
        <taxon>Nematoda</taxon>
        <taxon>Chromadorea</taxon>
        <taxon>Rhabditida</taxon>
        <taxon>Rhabditina</taxon>
        <taxon>Rhabditomorpha</taxon>
        <taxon>Rhabditoidea</taxon>
        <taxon>Rhabditidae</taxon>
        <taxon>Peloderinae</taxon>
        <taxon>Caenorhabditis</taxon>
    </lineage>
</organism>
<dbReference type="AlphaFoldDB" id="A0A9P1IEP7"/>
<reference evidence="6" key="1">
    <citation type="submission" date="2022-11" db="EMBL/GenBank/DDBJ databases">
        <authorList>
            <person name="Kikuchi T."/>
        </authorList>
    </citation>
    <scope>NUCLEOTIDE SEQUENCE</scope>
    <source>
        <strain evidence="6">PS1010</strain>
    </source>
</reference>
<dbReference type="InterPro" id="IPR009644">
    <property type="entry name" value="FKTN/MNN4/W02B3.4-1"/>
</dbReference>
<dbReference type="PANTHER" id="PTHR15407:SF28">
    <property type="entry name" value="RIBITOL-5-PHOSPHATE TRANSFERASE FKTN"/>
    <property type="match status" value="1"/>
</dbReference>
<evidence type="ECO:0000256" key="1">
    <source>
        <dbReference type="ARBA" id="ARBA00004167"/>
    </source>
</evidence>
<keyword evidence="7" id="KW-1185">Reference proteome</keyword>
<evidence type="ECO:0000313" key="7">
    <source>
        <dbReference type="Proteomes" id="UP001152747"/>
    </source>
</evidence>
<comment type="subcellular location">
    <subcellularLocation>
        <location evidence="1">Membrane</location>
        <topology evidence="1">Single-pass membrane protein</topology>
    </subcellularLocation>
</comment>
<evidence type="ECO:0000256" key="4">
    <source>
        <dbReference type="ARBA" id="ARBA00023136"/>
    </source>
</evidence>
<dbReference type="PANTHER" id="PTHR15407">
    <property type="entry name" value="FUKUTIN-RELATED"/>
    <property type="match status" value="1"/>
</dbReference>
<dbReference type="Pfam" id="PF24413">
    <property type="entry name" value="W02B3_4_N"/>
    <property type="match status" value="1"/>
</dbReference>
<keyword evidence="3" id="KW-1133">Transmembrane helix</keyword>
<dbReference type="InterPro" id="IPR057641">
    <property type="entry name" value="W02B3_4_N"/>
</dbReference>
<sequence length="371" mass="44076">MRRYFLIFLITCLFILTIMFYKTSTKLQSFVMTKNIPQNKEENCLKIEDLQKNLDIPILILDEKYLEKFQNKSCEEIRKIEIAVDLKYSENRKILQDPRFKIIFFENSTAKDFLNLITVPRKIIPKRFEVHHFGNLIIPENIPIFLEFLKRSTFLECQNITISRKDQKAKLDAQKSVNVLAELRDLLLDFGMFSFLNCGTFLGWYRECSIIPHTSDMDLTIFIEDINADILNYFETENSTFILSRKFGRLNDSLEFTVYSKSGYRVKTDIFFMYSDFENGTNMNWIGGTGGNGQKYKFLYPDYDPWCAADLLGHIFWVTCTPEYYVKFEHGEFWYKDVPTSHYHWANSAKNMKLNGKWTEEEMKTVYYIRN</sequence>
<name>A0A9P1IEP7_9PELO</name>
<dbReference type="EMBL" id="CANHGI010000002">
    <property type="protein sequence ID" value="CAI5443804.1"/>
    <property type="molecule type" value="Genomic_DNA"/>
</dbReference>
<protein>
    <recommendedName>
        <fullName evidence="5">W02B3.4-like N-terminal domain-containing protein</fullName>
    </recommendedName>
</protein>
<keyword evidence="2" id="KW-0812">Transmembrane</keyword>
<evidence type="ECO:0000256" key="2">
    <source>
        <dbReference type="ARBA" id="ARBA00022692"/>
    </source>
</evidence>
<accession>A0A9P1IEP7</accession>
<evidence type="ECO:0000259" key="5">
    <source>
        <dbReference type="Pfam" id="PF24413"/>
    </source>
</evidence>